<reference evidence="7" key="1">
    <citation type="journal article" date="2019" name="Int. J. Syst. Evol. Microbiol.">
        <title>The Global Catalogue of Microorganisms (GCM) 10K type strain sequencing project: providing services to taxonomists for standard genome sequencing and annotation.</title>
        <authorList>
            <consortium name="The Broad Institute Genomics Platform"/>
            <consortium name="The Broad Institute Genome Sequencing Center for Infectious Disease"/>
            <person name="Wu L."/>
            <person name="Ma J."/>
        </authorList>
    </citation>
    <scope>NUCLEOTIDE SEQUENCE [LARGE SCALE GENOMIC DNA]</scope>
    <source>
        <strain evidence="7">ZS-22-S1</strain>
    </source>
</reference>
<dbReference type="PANTHER" id="PTHR10229">
    <property type="entry name" value="GTP-BINDING PROTEIN HFLX"/>
    <property type="match status" value="1"/>
</dbReference>
<dbReference type="PANTHER" id="PTHR10229:SF0">
    <property type="entry name" value="GTP-BINDING PROTEIN 6-RELATED"/>
    <property type="match status" value="1"/>
</dbReference>
<dbReference type="InterPro" id="IPR025121">
    <property type="entry name" value="GTPase_HflX_N"/>
</dbReference>
<sequence>MAGAWLVGTDVANRRVPRRTVLVAVRQGDGTGDRPPLAELRRLADADGLTVVGVVVQTRARPDPATYLSAGKVAELAVTAQVARADVVIADDDLSRRQTRALEERTRTRVVDRTALILDIFGGHTREDGPVTLPVADRPPCAVIAGYANAGKSMLLNRLSGARARTGDGLFATTAPVVREVGVDGRTLTLADTVGVVRHLPYRRVDAFRSTIEALRHADLTIHVADASAPDVLDQISTVHAVRQEIGAGRVPELLVLNKIDVARPDQLDVLHHTYPDPVAVSARTGEGIAELLRTVATRLRQLELGPVS</sequence>
<dbReference type="PROSITE" id="PS51705">
    <property type="entry name" value="G_HFLX"/>
    <property type="match status" value="1"/>
</dbReference>
<comment type="caution">
    <text evidence="6">The sequence shown here is derived from an EMBL/GenBank/DDBJ whole genome shotgun (WGS) entry which is preliminary data.</text>
</comment>
<gene>
    <name evidence="6" type="ORF">ACFPCV_30785</name>
</gene>
<evidence type="ECO:0000256" key="4">
    <source>
        <dbReference type="ARBA" id="ARBA00023134"/>
    </source>
</evidence>
<dbReference type="Pfam" id="PF01926">
    <property type="entry name" value="MMR_HSR1"/>
    <property type="match status" value="1"/>
</dbReference>
<dbReference type="Pfam" id="PF13167">
    <property type="entry name" value="GTP-bdg_N"/>
    <property type="match status" value="1"/>
</dbReference>
<keyword evidence="1" id="KW-0479">Metal-binding</keyword>
<dbReference type="InterPro" id="IPR005225">
    <property type="entry name" value="Small_GTP-bd"/>
</dbReference>
<keyword evidence="7" id="KW-1185">Reference proteome</keyword>
<dbReference type="Gene3D" id="3.40.50.300">
    <property type="entry name" value="P-loop containing nucleotide triphosphate hydrolases"/>
    <property type="match status" value="1"/>
</dbReference>
<accession>A0ABV9SAP2</accession>
<dbReference type="SUPFAM" id="SSF52540">
    <property type="entry name" value="P-loop containing nucleoside triphosphate hydrolases"/>
    <property type="match status" value="1"/>
</dbReference>
<dbReference type="EMBL" id="JBHSIS010000020">
    <property type="protein sequence ID" value="MFC4857908.1"/>
    <property type="molecule type" value="Genomic_DNA"/>
</dbReference>
<dbReference type="RefSeq" id="WP_378059966.1">
    <property type="nucleotide sequence ID" value="NZ_JBHSIS010000020.1"/>
</dbReference>
<dbReference type="InterPro" id="IPR030394">
    <property type="entry name" value="G_HFLX_dom"/>
</dbReference>
<proteinExistence type="predicted"/>
<keyword evidence="3" id="KW-0460">Magnesium</keyword>
<evidence type="ECO:0000256" key="3">
    <source>
        <dbReference type="ARBA" id="ARBA00022842"/>
    </source>
</evidence>
<name>A0ABV9SAP2_9PSEU</name>
<dbReference type="InterPro" id="IPR016496">
    <property type="entry name" value="GTPase_HflX"/>
</dbReference>
<feature type="domain" description="Hflx-type G" evidence="5">
    <location>
        <begin position="140"/>
        <end position="304"/>
    </location>
</feature>
<dbReference type="InterPro" id="IPR027417">
    <property type="entry name" value="P-loop_NTPase"/>
</dbReference>
<protein>
    <submittedName>
        <fullName evidence="6">HflX GTPase family protein</fullName>
    </submittedName>
</protein>
<evidence type="ECO:0000313" key="7">
    <source>
        <dbReference type="Proteomes" id="UP001595859"/>
    </source>
</evidence>
<evidence type="ECO:0000259" key="5">
    <source>
        <dbReference type="PROSITE" id="PS51705"/>
    </source>
</evidence>
<evidence type="ECO:0000256" key="1">
    <source>
        <dbReference type="ARBA" id="ARBA00022723"/>
    </source>
</evidence>
<keyword evidence="4" id="KW-0342">GTP-binding</keyword>
<keyword evidence="2" id="KW-0547">Nucleotide-binding</keyword>
<dbReference type="InterPro" id="IPR042108">
    <property type="entry name" value="GTPase_HflX_N_sf"/>
</dbReference>
<organism evidence="6 7">
    <name type="scientific">Actinophytocola glycyrrhizae</name>
    <dbReference type="NCBI Taxonomy" id="2044873"/>
    <lineage>
        <taxon>Bacteria</taxon>
        <taxon>Bacillati</taxon>
        <taxon>Actinomycetota</taxon>
        <taxon>Actinomycetes</taxon>
        <taxon>Pseudonocardiales</taxon>
        <taxon>Pseudonocardiaceae</taxon>
    </lineage>
</organism>
<dbReference type="InterPro" id="IPR006073">
    <property type="entry name" value="GTP-bd"/>
</dbReference>
<evidence type="ECO:0000256" key="2">
    <source>
        <dbReference type="ARBA" id="ARBA00022741"/>
    </source>
</evidence>
<dbReference type="NCBIfam" id="TIGR00231">
    <property type="entry name" value="small_GTP"/>
    <property type="match status" value="1"/>
</dbReference>
<dbReference type="Gene3D" id="3.40.50.11060">
    <property type="entry name" value="GTPase HflX, N-terminal domain"/>
    <property type="match status" value="1"/>
</dbReference>
<dbReference type="Proteomes" id="UP001595859">
    <property type="component" value="Unassembled WGS sequence"/>
</dbReference>
<evidence type="ECO:0000313" key="6">
    <source>
        <dbReference type="EMBL" id="MFC4857908.1"/>
    </source>
</evidence>